<protein>
    <submittedName>
        <fullName evidence="3">Uncharacterized protein</fullName>
    </submittedName>
</protein>
<feature type="chain" id="PRO_5002078190" evidence="2">
    <location>
        <begin position="20"/>
        <end position="282"/>
    </location>
</feature>
<evidence type="ECO:0000256" key="1">
    <source>
        <dbReference type="SAM" id="MobiDB-lite"/>
    </source>
</evidence>
<evidence type="ECO:0000256" key="2">
    <source>
        <dbReference type="SAM" id="SignalP"/>
    </source>
</evidence>
<dbReference type="Proteomes" id="UP000031036">
    <property type="component" value="Unassembled WGS sequence"/>
</dbReference>
<sequence length="282" mass="30132">MSRLLLPIILSIEIRKAVCQINLGTFSLNRNQAGDLQIGLNQMANIFGFGGDRGLQLTTGSGKFNIKSVCQINLGTFSLNRNQAGDLQIGLNQMANIFGFGGDRGLQLTTGSGKFNIKSNQGALIGGERVGVNSRVDVREGQGLDLDSVLNFGNQPSTPGQPTGQFGTFIENISKFFQSFTKQSISPMPTSLSPLSTVELPMSVGRMGTTVGVISPESGRISLKESETPEGSDTSLQQSKLTARGSRRYDGTDGSILKSDAERGIIFSNPFSEIMVSSYTEC</sequence>
<proteinExistence type="predicted"/>
<evidence type="ECO:0000313" key="3">
    <source>
        <dbReference type="EMBL" id="KHN79799.1"/>
    </source>
</evidence>
<evidence type="ECO:0000313" key="4">
    <source>
        <dbReference type="Proteomes" id="UP000031036"/>
    </source>
</evidence>
<name>A0A0B2VEC2_TOXCA</name>
<organism evidence="3 4">
    <name type="scientific">Toxocara canis</name>
    <name type="common">Canine roundworm</name>
    <dbReference type="NCBI Taxonomy" id="6265"/>
    <lineage>
        <taxon>Eukaryota</taxon>
        <taxon>Metazoa</taxon>
        <taxon>Ecdysozoa</taxon>
        <taxon>Nematoda</taxon>
        <taxon>Chromadorea</taxon>
        <taxon>Rhabditida</taxon>
        <taxon>Spirurina</taxon>
        <taxon>Ascaridomorpha</taxon>
        <taxon>Ascaridoidea</taxon>
        <taxon>Toxocaridae</taxon>
        <taxon>Toxocara</taxon>
    </lineage>
</organism>
<feature type="compositionally biased region" description="Polar residues" evidence="1">
    <location>
        <begin position="229"/>
        <end position="241"/>
    </location>
</feature>
<dbReference type="AlphaFoldDB" id="A0A0B2VEC2"/>
<gene>
    <name evidence="3" type="ORF">Tcan_12453</name>
</gene>
<comment type="caution">
    <text evidence="3">The sequence shown here is derived from an EMBL/GenBank/DDBJ whole genome shotgun (WGS) entry which is preliminary data.</text>
</comment>
<keyword evidence="4" id="KW-1185">Reference proteome</keyword>
<feature type="signal peptide" evidence="2">
    <location>
        <begin position="1"/>
        <end position="19"/>
    </location>
</feature>
<feature type="region of interest" description="Disordered" evidence="1">
    <location>
        <begin position="217"/>
        <end position="255"/>
    </location>
</feature>
<reference evidence="3 4" key="1">
    <citation type="submission" date="2014-11" db="EMBL/GenBank/DDBJ databases">
        <title>Genetic blueprint of the zoonotic pathogen Toxocara canis.</title>
        <authorList>
            <person name="Zhu X.-Q."/>
            <person name="Korhonen P.K."/>
            <person name="Cai H."/>
            <person name="Young N.D."/>
            <person name="Nejsum P."/>
            <person name="von Samson-Himmelstjerna G."/>
            <person name="Boag P.R."/>
            <person name="Tan P."/>
            <person name="Li Q."/>
            <person name="Min J."/>
            <person name="Yang Y."/>
            <person name="Wang X."/>
            <person name="Fang X."/>
            <person name="Hall R.S."/>
            <person name="Hofmann A."/>
            <person name="Sternberg P.W."/>
            <person name="Jex A.R."/>
            <person name="Gasser R.B."/>
        </authorList>
    </citation>
    <scope>NUCLEOTIDE SEQUENCE [LARGE SCALE GENOMIC DNA]</scope>
    <source>
        <strain evidence="3">PN_DK_2014</strain>
    </source>
</reference>
<dbReference type="EMBL" id="JPKZ01001848">
    <property type="protein sequence ID" value="KHN79799.1"/>
    <property type="molecule type" value="Genomic_DNA"/>
</dbReference>
<keyword evidence="2" id="KW-0732">Signal</keyword>
<dbReference type="OrthoDB" id="5825015at2759"/>
<accession>A0A0B2VEC2</accession>